<reference evidence="2 3" key="1">
    <citation type="journal article" date="2020" name="bioRxiv">
        <title>Whole genome comparisons of ergot fungi reveals the divergence and evolution of species within the genus Claviceps are the result of varying mechanisms driving genome evolution and host range expansion.</title>
        <authorList>
            <person name="Wyka S.A."/>
            <person name="Mondo S.J."/>
            <person name="Liu M."/>
            <person name="Dettman J."/>
            <person name="Nalam V."/>
            <person name="Broders K.D."/>
        </authorList>
    </citation>
    <scope>NUCLEOTIDE SEQUENCE [LARGE SCALE GENOMIC DNA]</scope>
    <source>
        <strain evidence="2 3">LM576</strain>
    </source>
</reference>
<gene>
    <name evidence="2" type="ORF">E4U13_000983</name>
</gene>
<evidence type="ECO:0000313" key="2">
    <source>
        <dbReference type="EMBL" id="KAG6117551.1"/>
    </source>
</evidence>
<feature type="compositionally biased region" description="Polar residues" evidence="1">
    <location>
        <begin position="258"/>
        <end position="269"/>
    </location>
</feature>
<evidence type="ECO:0000256" key="1">
    <source>
        <dbReference type="SAM" id="MobiDB-lite"/>
    </source>
</evidence>
<organism evidence="2 3">
    <name type="scientific">Claviceps humidiphila</name>
    <dbReference type="NCBI Taxonomy" id="1294629"/>
    <lineage>
        <taxon>Eukaryota</taxon>
        <taxon>Fungi</taxon>
        <taxon>Dikarya</taxon>
        <taxon>Ascomycota</taxon>
        <taxon>Pezizomycotina</taxon>
        <taxon>Sordariomycetes</taxon>
        <taxon>Hypocreomycetidae</taxon>
        <taxon>Hypocreales</taxon>
        <taxon>Clavicipitaceae</taxon>
        <taxon>Claviceps</taxon>
    </lineage>
</organism>
<feature type="region of interest" description="Disordered" evidence="1">
    <location>
        <begin position="309"/>
        <end position="370"/>
    </location>
</feature>
<comment type="caution">
    <text evidence="2">The sequence shown here is derived from an EMBL/GenBank/DDBJ whole genome shotgun (WGS) entry which is preliminary data.</text>
</comment>
<feature type="region of interest" description="Disordered" evidence="1">
    <location>
        <begin position="220"/>
        <end position="269"/>
    </location>
</feature>
<name>A0A9P7Q438_9HYPO</name>
<protein>
    <recommendedName>
        <fullName evidence="4">Mucin</fullName>
    </recommendedName>
</protein>
<feature type="compositionally biased region" description="Polar residues" evidence="1">
    <location>
        <begin position="102"/>
        <end position="118"/>
    </location>
</feature>
<feature type="compositionally biased region" description="Polar residues" evidence="1">
    <location>
        <begin position="227"/>
        <end position="239"/>
    </location>
</feature>
<feature type="region of interest" description="Disordered" evidence="1">
    <location>
        <begin position="42"/>
        <end position="119"/>
    </location>
</feature>
<sequence>MRSPEDTVPPTQDKLDCRLAMLSFDDDQDQQQLPILKLGFGQDELENAPHRRIQGKSKPLRIDACPDTRSVERHQSRTDLSSAQAQRDTTEDSTVRLRKHQSQQTLGSEHLSTASTDCKPQGTEMVSFSADYPPSTTGSDMAAAAVAHNTANGTDALLESLGWLEESEDLDLKLALDDYNFDDGDENVAVSTKRDHLFSKHLSIAKLPFAHRASVAMHRPPIKKSSMRTSVAASSHTSVPSSPGHGHSRRRSRALSLITPNRQTVPDSTTFVDPAAAHYQDPDARMKLRVYLASANKFDEAVEFGFPSLEDASDKGHASGRKRAASQEERSSSRLGKLSPCAQDDEFPIYSDDDEASTMEPNSPRTPSTIMDNALLMKPMQASWDETRQSQGSKEDIAHAPATLREMTLRMTLTRPDLRANEEQMYGWQKVSAEQKPYQIRDVHEPRLAASQVRRVHSKPSIERHLAAMDQEGPWANDESVMKRLWNRVRRA</sequence>
<feature type="compositionally biased region" description="Basic and acidic residues" evidence="1">
    <location>
        <begin position="60"/>
        <end position="77"/>
    </location>
</feature>
<evidence type="ECO:0008006" key="4">
    <source>
        <dbReference type="Google" id="ProtNLM"/>
    </source>
</evidence>
<evidence type="ECO:0000313" key="3">
    <source>
        <dbReference type="Proteomes" id="UP000732380"/>
    </source>
</evidence>
<feature type="compositionally biased region" description="Acidic residues" evidence="1">
    <location>
        <begin position="343"/>
        <end position="357"/>
    </location>
</feature>
<feature type="compositionally biased region" description="Polar residues" evidence="1">
    <location>
        <begin position="359"/>
        <end position="370"/>
    </location>
</feature>
<keyword evidence="3" id="KW-1185">Reference proteome</keyword>
<feature type="compositionally biased region" description="Polar residues" evidence="1">
    <location>
        <begin position="78"/>
        <end position="87"/>
    </location>
</feature>
<dbReference type="AlphaFoldDB" id="A0A9P7Q438"/>
<dbReference type="Proteomes" id="UP000732380">
    <property type="component" value="Unassembled WGS sequence"/>
</dbReference>
<dbReference type="EMBL" id="SRQM01000134">
    <property type="protein sequence ID" value="KAG6117551.1"/>
    <property type="molecule type" value="Genomic_DNA"/>
</dbReference>
<proteinExistence type="predicted"/>
<accession>A0A9P7Q438</accession>
<feature type="compositionally biased region" description="Basic residues" evidence="1">
    <location>
        <begin position="50"/>
        <end position="59"/>
    </location>
</feature>